<organism evidence="2 3">
    <name type="scientific">Austropuccinia psidii MF-1</name>
    <dbReference type="NCBI Taxonomy" id="1389203"/>
    <lineage>
        <taxon>Eukaryota</taxon>
        <taxon>Fungi</taxon>
        <taxon>Dikarya</taxon>
        <taxon>Basidiomycota</taxon>
        <taxon>Pucciniomycotina</taxon>
        <taxon>Pucciniomycetes</taxon>
        <taxon>Pucciniales</taxon>
        <taxon>Sphaerophragmiaceae</taxon>
        <taxon>Austropuccinia</taxon>
    </lineage>
</organism>
<protein>
    <submittedName>
        <fullName evidence="2">Uncharacterized protein</fullName>
    </submittedName>
</protein>
<dbReference type="EMBL" id="AVOT02002146">
    <property type="protein sequence ID" value="MBW0469316.1"/>
    <property type="molecule type" value="Genomic_DNA"/>
</dbReference>
<evidence type="ECO:0000313" key="2">
    <source>
        <dbReference type="EMBL" id="MBW0469316.1"/>
    </source>
</evidence>
<dbReference type="AlphaFoldDB" id="A0A9Q3GJ33"/>
<keyword evidence="3" id="KW-1185">Reference proteome</keyword>
<accession>A0A9Q3GJ33</accession>
<evidence type="ECO:0000256" key="1">
    <source>
        <dbReference type="SAM" id="MobiDB-lite"/>
    </source>
</evidence>
<name>A0A9Q3GJ33_9BASI</name>
<reference evidence="2" key="1">
    <citation type="submission" date="2021-03" db="EMBL/GenBank/DDBJ databases">
        <title>Draft genome sequence of rust myrtle Austropuccinia psidii MF-1, a brazilian biotype.</title>
        <authorList>
            <person name="Quecine M.C."/>
            <person name="Pachon D.M.R."/>
            <person name="Bonatelli M.L."/>
            <person name="Correr F.H."/>
            <person name="Franceschini L.M."/>
            <person name="Leite T.F."/>
            <person name="Margarido G.R.A."/>
            <person name="Almeida C.A."/>
            <person name="Ferrarezi J.A."/>
            <person name="Labate C.A."/>
        </authorList>
    </citation>
    <scope>NUCLEOTIDE SEQUENCE</scope>
    <source>
        <strain evidence="2">MF-1</strain>
    </source>
</reference>
<dbReference type="OrthoDB" id="3269001at2759"/>
<gene>
    <name evidence="2" type="ORF">O181_009031</name>
</gene>
<proteinExistence type="predicted"/>
<feature type="compositionally biased region" description="Basic and acidic residues" evidence="1">
    <location>
        <begin position="55"/>
        <end position="75"/>
    </location>
</feature>
<dbReference type="PANTHER" id="PTHR46579">
    <property type="entry name" value="F5/8 TYPE C DOMAIN-CONTAINING PROTEIN-RELATED"/>
    <property type="match status" value="1"/>
</dbReference>
<dbReference type="Proteomes" id="UP000765509">
    <property type="component" value="Unassembled WGS sequence"/>
</dbReference>
<comment type="caution">
    <text evidence="2">The sequence shown here is derived from an EMBL/GenBank/DDBJ whole genome shotgun (WGS) entry which is preliminary data.</text>
</comment>
<feature type="region of interest" description="Disordered" evidence="1">
    <location>
        <begin position="37"/>
        <end position="75"/>
    </location>
</feature>
<sequence>MELCDCPQCIKFEFTDNNGKTTQGVLVSQRTRNRHWAKHSQSDQLSININPKTTPSEHVDAREGQKRPDQSDESRKLDHFTGDAFVELSRLMLFFIAWLYVVGGMSRDKCQVARRYLISIINLARRLNNENYTQPQIPQDVRTVVKKFDLMPQLHQYVCCPKCYSSYDIETAPLECQYKNFPTSLPCGVFLFHPIRFTRPLPHIKRISMHYSRPQRNHQKRRPFSLYVTQDFTNWLRWFVPQAEKSIEDWKEALITTSNDIHDYQQSPAWEALYPQLQQNPNSTTLKLAFSLFTDWFNPLSNKASGKQVSLGVLALNCLNLPPTSRWKTNNTFLSGLVPEPSQPNMVTINNILTIFIDEIALLDSGIIIQTPQYPNGRKVVVRLGCLIGDLVANHKVAGFASHSATRFCSWCECVKADIQHLKLGRLRQKRIVKDCSHQFKELRNEAECTRMVKKTGIRWSELNRLHYWDPVQQIPLGIMHNWFEGILQHHFRNRWRWDLDKLVQDENQTDDHDTEDDFEMQDCNTSGLVGLSWDRAHKMMSALRSVTVPFGVTRIPHWLGQAKEGKIKASEWHSLFAIYLPLAAIDNLIGDLEKFTNDPNEATKMLLLVDNFSALVSCTHILEARSITSSDCSRFREEYQRYCDSSKKLFKVYAVNPNHHYALHIEMHLRHWGPLIGIAEFSGERLNGILQRIPTSGQIGKFGLTIMTSFCQWQRLIAKNKWEISEQQQDDKQVDFEMDHNTYLKILSHLQIKAPNLRNYSHIPHPDGANVLLNYAKELKTITRKGYLIGNSKPNNMIQYNSPGKICFGIVVHILKVMQDGLNDELLIVKHLDVAKSRWDEEKWLKGILRKVEVVHLKQVGIDEIVPSINVLATCAYRDLSAGTLGCQEPSVLVHVIQKSPSWFQ</sequence>
<evidence type="ECO:0000313" key="3">
    <source>
        <dbReference type="Proteomes" id="UP000765509"/>
    </source>
</evidence>
<feature type="compositionally biased region" description="Polar residues" evidence="1">
    <location>
        <begin position="42"/>
        <end position="54"/>
    </location>
</feature>
<dbReference type="PANTHER" id="PTHR46579:SF1">
    <property type="entry name" value="F5_8 TYPE C DOMAIN-CONTAINING PROTEIN"/>
    <property type="match status" value="1"/>
</dbReference>